<dbReference type="AlphaFoldDB" id="N2A6I0"/>
<evidence type="ECO:0000313" key="2">
    <source>
        <dbReference type="Proteomes" id="UP000012589"/>
    </source>
</evidence>
<dbReference type="HOGENOM" id="CLU_2861073_0_0_9"/>
<protein>
    <recommendedName>
        <fullName evidence="3">Lantibiotic</fullName>
    </recommendedName>
</protein>
<organism evidence="1 2">
    <name type="scientific">Eubacterium plexicaudatum ASF492</name>
    <dbReference type="NCBI Taxonomy" id="1235802"/>
    <lineage>
        <taxon>Bacteria</taxon>
        <taxon>Bacillati</taxon>
        <taxon>Bacillota</taxon>
        <taxon>Clostridia</taxon>
        <taxon>Eubacteriales</taxon>
        <taxon>Eubacteriaceae</taxon>
        <taxon>Eubacterium</taxon>
    </lineage>
</organism>
<sequence length="64" mass="6889">MSKEIKKEKILKEAVENITEEELQEIAAAGDTTPEADAGIIFPVSQVSVLKTNVFSCKPGPIVC</sequence>
<dbReference type="STRING" id="1235802.C823_03473"/>
<evidence type="ECO:0008006" key="3">
    <source>
        <dbReference type="Google" id="ProtNLM"/>
    </source>
</evidence>
<dbReference type="EMBL" id="AQFT01000101">
    <property type="protein sequence ID" value="EMZ23846.1"/>
    <property type="molecule type" value="Genomic_DNA"/>
</dbReference>
<keyword evidence="2" id="KW-1185">Reference proteome</keyword>
<proteinExistence type="predicted"/>
<dbReference type="PATRIC" id="fig|1235802.3.peg.3657"/>
<name>N2A6I0_9FIRM</name>
<comment type="caution">
    <text evidence="1">The sequence shown here is derived from an EMBL/GenBank/DDBJ whole genome shotgun (WGS) entry which is preliminary data.</text>
</comment>
<accession>N2A6I0</accession>
<dbReference type="Proteomes" id="UP000012589">
    <property type="component" value="Unassembled WGS sequence"/>
</dbReference>
<evidence type="ECO:0000313" key="1">
    <source>
        <dbReference type="EMBL" id="EMZ23846.1"/>
    </source>
</evidence>
<reference evidence="1 2" key="1">
    <citation type="journal article" date="2014" name="Genome Announc.">
        <title>Draft genome sequences of the altered schaedler flora, a defined bacterial community from gnotobiotic mice.</title>
        <authorList>
            <person name="Wannemuehler M.J."/>
            <person name="Overstreet A.M."/>
            <person name="Ward D.V."/>
            <person name="Phillips G.J."/>
        </authorList>
    </citation>
    <scope>NUCLEOTIDE SEQUENCE [LARGE SCALE GENOMIC DNA]</scope>
    <source>
        <strain evidence="1 2">ASF492</strain>
    </source>
</reference>
<gene>
    <name evidence="1" type="ORF">C823_03473</name>
</gene>